<evidence type="ECO:0000313" key="2">
    <source>
        <dbReference type="EMBL" id="CAA9282709.1"/>
    </source>
</evidence>
<feature type="non-terminal residue" evidence="2">
    <location>
        <position position="151"/>
    </location>
</feature>
<accession>A0A6J4JN49</accession>
<feature type="compositionally biased region" description="Low complexity" evidence="1">
    <location>
        <begin position="38"/>
        <end position="61"/>
    </location>
</feature>
<name>A0A6J4JN49_9PROT</name>
<feature type="region of interest" description="Disordered" evidence="1">
    <location>
        <begin position="1"/>
        <end position="151"/>
    </location>
</feature>
<protein>
    <submittedName>
        <fullName evidence="2">Uncharacterized protein</fullName>
    </submittedName>
</protein>
<evidence type="ECO:0000256" key="1">
    <source>
        <dbReference type="SAM" id="MobiDB-lite"/>
    </source>
</evidence>
<proteinExistence type="predicted"/>
<feature type="compositionally biased region" description="Basic residues" evidence="1">
    <location>
        <begin position="23"/>
        <end position="34"/>
    </location>
</feature>
<sequence length="151" mass="15369">AATGPSPPPHDPPRPRSPQPRPAARRHGLLRRRGGAAGLHPPAAGMGRALHPPALPALLSLADRHGRPRRPRPGALPPGRCAGHGPHRRADGLAPPGADAADQPALRCRPGRGCGGEAPLRPCPSPLRPAEHGPAGGGGRSAAAGRRRPLL</sequence>
<dbReference type="AlphaFoldDB" id="A0A6J4JN49"/>
<feature type="compositionally biased region" description="Low complexity" evidence="1">
    <location>
        <begin position="92"/>
        <end position="106"/>
    </location>
</feature>
<dbReference type="EMBL" id="CADCTD010000170">
    <property type="protein sequence ID" value="CAA9282709.1"/>
    <property type="molecule type" value="Genomic_DNA"/>
</dbReference>
<reference evidence="2" key="1">
    <citation type="submission" date="2020-02" db="EMBL/GenBank/DDBJ databases">
        <authorList>
            <person name="Meier V. D."/>
        </authorList>
    </citation>
    <scope>NUCLEOTIDE SEQUENCE</scope>
    <source>
        <strain evidence="2">AVDCRST_MAG27</strain>
    </source>
</reference>
<feature type="compositionally biased region" description="Pro residues" evidence="1">
    <location>
        <begin position="1"/>
        <end position="21"/>
    </location>
</feature>
<feature type="non-terminal residue" evidence="2">
    <location>
        <position position="1"/>
    </location>
</feature>
<gene>
    <name evidence="2" type="ORF">AVDCRST_MAG27-4222</name>
</gene>
<organism evidence="2">
    <name type="scientific">uncultured Craurococcus sp</name>
    <dbReference type="NCBI Taxonomy" id="1135998"/>
    <lineage>
        <taxon>Bacteria</taxon>
        <taxon>Pseudomonadati</taxon>
        <taxon>Pseudomonadota</taxon>
        <taxon>Alphaproteobacteria</taxon>
        <taxon>Acetobacterales</taxon>
        <taxon>Acetobacteraceae</taxon>
        <taxon>Craurococcus</taxon>
        <taxon>environmental samples</taxon>
    </lineage>
</organism>